<organism evidence="2 3">
    <name type="scientific">Mucilaginibacter ginkgonis</name>
    <dbReference type="NCBI Taxonomy" id="2682091"/>
    <lineage>
        <taxon>Bacteria</taxon>
        <taxon>Pseudomonadati</taxon>
        <taxon>Bacteroidota</taxon>
        <taxon>Sphingobacteriia</taxon>
        <taxon>Sphingobacteriales</taxon>
        <taxon>Sphingobacteriaceae</taxon>
        <taxon>Mucilaginibacter</taxon>
    </lineage>
</organism>
<dbReference type="PANTHER" id="PTHR30535">
    <property type="entry name" value="VITAMIN B12-BINDING PROTEIN"/>
    <property type="match status" value="1"/>
</dbReference>
<dbReference type="KEGG" id="mgik:GO620_008400"/>
<protein>
    <submittedName>
        <fullName evidence="2">ABC transporter substrate-binding protein</fullName>
    </submittedName>
</protein>
<keyword evidence="1" id="KW-0732">Signal</keyword>
<evidence type="ECO:0000256" key="1">
    <source>
        <dbReference type="ARBA" id="ARBA00022729"/>
    </source>
</evidence>
<evidence type="ECO:0000313" key="2">
    <source>
        <dbReference type="EMBL" id="QQL51448.1"/>
    </source>
</evidence>
<dbReference type="SUPFAM" id="SSF53807">
    <property type="entry name" value="Helical backbone' metal receptor"/>
    <property type="match status" value="1"/>
</dbReference>
<dbReference type="EMBL" id="CP066775">
    <property type="protein sequence ID" value="QQL51448.1"/>
    <property type="molecule type" value="Genomic_DNA"/>
</dbReference>
<evidence type="ECO:0000313" key="3">
    <source>
        <dbReference type="Proteomes" id="UP000429232"/>
    </source>
</evidence>
<reference evidence="2 3" key="1">
    <citation type="submission" date="2020-12" db="EMBL/GenBank/DDBJ databases">
        <title>HMF7856_wgs.fasta genome submission.</title>
        <authorList>
            <person name="Kang H."/>
            <person name="Kim H."/>
            <person name="Joh K."/>
        </authorList>
    </citation>
    <scope>NUCLEOTIDE SEQUENCE [LARGE SCALE GENOMIC DNA]</scope>
    <source>
        <strain evidence="2 3">HMF7856</strain>
    </source>
</reference>
<keyword evidence="3" id="KW-1185">Reference proteome</keyword>
<dbReference type="InterPro" id="IPR054828">
    <property type="entry name" value="Vit_B12_bind_prot"/>
</dbReference>
<sequence length="263" mass="29558">MPFSKPFIDQMGREVKISFPPQRIVSLVPSQTELLFDLGLEDKIVGITKFCIHPAGETKQVVKVGGTKQLDVEKITSLKPDLIIANKEENERAQIEELAVHFPVWVSDIYDLDSALEMICAVGEITGMPEKANDIAVKVEEQFCELIGADSQTVAYLIWRKPYMAAGTGTFIDDMLRRCGFINAIADGRYPMVTSEQLADLKPDLVFLSSEPYPFKQKHIEELQFYLPATRILLVDGEMFSWYGSRMLLAVPYFKSLLASLKG</sequence>
<dbReference type="InterPro" id="IPR050902">
    <property type="entry name" value="ABC_Transporter_SBP"/>
</dbReference>
<dbReference type="PROSITE" id="PS50983">
    <property type="entry name" value="FE_B12_PBP"/>
    <property type="match status" value="1"/>
</dbReference>
<dbReference type="PANTHER" id="PTHR30535:SF35">
    <property type="entry name" value="PERIPLASMIC BINDING PROTEIN"/>
    <property type="match status" value="1"/>
</dbReference>
<proteinExistence type="predicted"/>
<gene>
    <name evidence="2" type="ORF">GO620_008400</name>
</gene>
<dbReference type="NCBIfam" id="NF038402">
    <property type="entry name" value="TroA_like"/>
    <property type="match status" value="1"/>
</dbReference>
<name>A0A6I4I1T3_9SPHI</name>
<accession>A0A6I4I1T3</accession>
<dbReference type="Proteomes" id="UP000429232">
    <property type="component" value="Chromosome"/>
</dbReference>
<dbReference type="InterPro" id="IPR002491">
    <property type="entry name" value="ABC_transptr_periplasmic_BD"/>
</dbReference>
<dbReference type="AlphaFoldDB" id="A0A6I4I1T3"/>
<dbReference type="Gene3D" id="3.40.50.1980">
    <property type="entry name" value="Nitrogenase molybdenum iron protein domain"/>
    <property type="match status" value="2"/>
</dbReference>
<dbReference type="Pfam" id="PF01497">
    <property type="entry name" value="Peripla_BP_2"/>
    <property type="match status" value="1"/>
</dbReference>
<dbReference type="RefSeq" id="WP_157524175.1">
    <property type="nucleotide sequence ID" value="NZ_CP066775.1"/>
</dbReference>